<evidence type="ECO:0000256" key="4">
    <source>
        <dbReference type="PROSITE-ProRule" id="PRU00335"/>
    </source>
</evidence>
<feature type="DNA-binding region" description="H-T-H motif" evidence="4">
    <location>
        <begin position="37"/>
        <end position="56"/>
    </location>
</feature>
<dbReference type="EMBL" id="CP003466">
    <property type="protein sequence ID" value="AFT72279.1"/>
    <property type="molecule type" value="Genomic_DNA"/>
</dbReference>
<dbReference type="PANTHER" id="PTHR30055">
    <property type="entry name" value="HTH-TYPE TRANSCRIPTIONAL REGULATOR RUTR"/>
    <property type="match status" value="1"/>
</dbReference>
<protein>
    <submittedName>
        <fullName evidence="6">Putative transcriptional regulator</fullName>
    </submittedName>
</protein>
<dbReference type="OrthoDB" id="9816320at2"/>
<dbReference type="Pfam" id="PF17918">
    <property type="entry name" value="TetR_C_15"/>
    <property type="match status" value="1"/>
</dbReference>
<evidence type="ECO:0000259" key="5">
    <source>
        <dbReference type="PROSITE" id="PS50977"/>
    </source>
</evidence>
<dbReference type="HOGENOM" id="CLU_069356_46_0_6"/>
<evidence type="ECO:0000313" key="6">
    <source>
        <dbReference type="EMBL" id="AFT72279.1"/>
    </source>
</evidence>
<gene>
    <name evidence="6" type="ordered locus">B5T_04018</name>
</gene>
<dbReference type="SUPFAM" id="SSF46689">
    <property type="entry name" value="Homeodomain-like"/>
    <property type="match status" value="1"/>
</dbReference>
<dbReference type="Proteomes" id="UP000006286">
    <property type="component" value="Chromosome"/>
</dbReference>
<keyword evidence="3" id="KW-0804">Transcription</keyword>
<dbReference type="InterPro" id="IPR009057">
    <property type="entry name" value="Homeodomain-like_sf"/>
</dbReference>
<dbReference type="InterPro" id="IPR041669">
    <property type="entry name" value="TetR_C_15"/>
</dbReference>
<proteinExistence type="predicted"/>
<name>K0CFN2_ALCDB</name>
<keyword evidence="1" id="KW-0805">Transcription regulation</keyword>
<dbReference type="PANTHER" id="PTHR30055:SF234">
    <property type="entry name" value="HTH-TYPE TRANSCRIPTIONAL REGULATOR BETI"/>
    <property type="match status" value="1"/>
</dbReference>
<dbReference type="PROSITE" id="PS01081">
    <property type="entry name" value="HTH_TETR_1"/>
    <property type="match status" value="1"/>
</dbReference>
<dbReference type="GO" id="GO:0000976">
    <property type="term" value="F:transcription cis-regulatory region binding"/>
    <property type="evidence" value="ECO:0007669"/>
    <property type="project" value="TreeGrafter"/>
</dbReference>
<dbReference type="InterPro" id="IPR023772">
    <property type="entry name" value="DNA-bd_HTH_TetR-type_CS"/>
</dbReference>
<dbReference type="GO" id="GO:0003700">
    <property type="term" value="F:DNA-binding transcription factor activity"/>
    <property type="evidence" value="ECO:0007669"/>
    <property type="project" value="TreeGrafter"/>
</dbReference>
<dbReference type="RefSeq" id="WP_014996330.1">
    <property type="nucleotide sequence ID" value="NC_018691.1"/>
</dbReference>
<reference evidence="6 7" key="1">
    <citation type="journal article" date="2012" name="J. Bacteriol.">
        <title>Complete genome sequence of Alcanivorax dieselolei type strain B5.</title>
        <authorList>
            <person name="Lai Q."/>
            <person name="Li W."/>
            <person name="Shao Z."/>
        </authorList>
    </citation>
    <scope>NUCLEOTIDE SEQUENCE [LARGE SCALE GENOMIC DNA]</scope>
    <source>
        <strain evidence="7">DSM 16502 / CGMCC 1.3690 / B-5</strain>
    </source>
</reference>
<evidence type="ECO:0000256" key="3">
    <source>
        <dbReference type="ARBA" id="ARBA00023163"/>
    </source>
</evidence>
<dbReference type="InterPro" id="IPR001647">
    <property type="entry name" value="HTH_TetR"/>
</dbReference>
<keyword evidence="7" id="KW-1185">Reference proteome</keyword>
<evidence type="ECO:0000256" key="2">
    <source>
        <dbReference type="ARBA" id="ARBA00023125"/>
    </source>
</evidence>
<organism evidence="6 7">
    <name type="scientific">Alcanivorax dieselolei (strain DSM 16502 / CGMCC 1.3690 / MCCC 1A00001 / B-5)</name>
    <name type="common">Alloalcanivorax dieselolei</name>
    <dbReference type="NCBI Taxonomy" id="930169"/>
    <lineage>
        <taxon>Bacteria</taxon>
        <taxon>Pseudomonadati</taxon>
        <taxon>Pseudomonadota</taxon>
        <taxon>Gammaproteobacteria</taxon>
        <taxon>Oceanospirillales</taxon>
        <taxon>Alcanivoracaceae</taxon>
        <taxon>Alloalcanivorax</taxon>
    </lineage>
</organism>
<dbReference type="PRINTS" id="PR00455">
    <property type="entry name" value="HTHTETR"/>
</dbReference>
<accession>K0CFN2</accession>
<sequence>MTGIRKKPRQQRSRATWDAILEAAAQLFGERGYTGTTTNKVAERAGVSIGSLYQYFPNKEALLLALSERHMEESGSTLSVVFQQLEQERPDLETTLALLIEATVALHRHNPAMHRLLFEQTPRSAALMSRFRRLETLMATAVAGQLTRLGVGGPHPEARALLLVQGVEAQVHGVVLAPPEGLSSDTLVEEIKALWLAALRSGHHR</sequence>
<dbReference type="eggNOG" id="COG1309">
    <property type="taxonomic scope" value="Bacteria"/>
</dbReference>
<evidence type="ECO:0000256" key="1">
    <source>
        <dbReference type="ARBA" id="ARBA00023015"/>
    </source>
</evidence>
<dbReference type="PROSITE" id="PS50977">
    <property type="entry name" value="HTH_TETR_2"/>
    <property type="match status" value="1"/>
</dbReference>
<dbReference type="PATRIC" id="fig|930169.3.peg.3979"/>
<feature type="domain" description="HTH tetR-type" evidence="5">
    <location>
        <begin position="14"/>
        <end position="74"/>
    </location>
</feature>
<dbReference type="STRING" id="930169.B5T_04018"/>
<dbReference type="Pfam" id="PF00440">
    <property type="entry name" value="TetR_N"/>
    <property type="match status" value="1"/>
</dbReference>
<dbReference type="KEGG" id="adi:B5T_04018"/>
<evidence type="ECO:0000313" key="7">
    <source>
        <dbReference type="Proteomes" id="UP000006286"/>
    </source>
</evidence>
<keyword evidence="2 4" id="KW-0238">DNA-binding</keyword>
<dbReference type="AlphaFoldDB" id="K0CFN2"/>
<dbReference type="InterPro" id="IPR050109">
    <property type="entry name" value="HTH-type_TetR-like_transc_reg"/>
</dbReference>
<dbReference type="Gene3D" id="1.10.357.10">
    <property type="entry name" value="Tetracycline Repressor, domain 2"/>
    <property type="match status" value="1"/>
</dbReference>